<dbReference type="Proteomes" id="UP000219689">
    <property type="component" value="Unassembled WGS sequence"/>
</dbReference>
<sequence>MTDREALLQDLARRLREYDAVDDAFLAKSFTDRHLILDLEDGHSLPGELRDLLADHDLQGANEEYDTGGDDPSFAGDLEDGTRHQFVDTRTRGDHQSYVVE</sequence>
<comment type="caution">
    <text evidence="2">The sequence shown here is derived from an EMBL/GenBank/DDBJ whole genome shotgun (WGS) entry which is preliminary data.</text>
</comment>
<proteinExistence type="predicted"/>
<protein>
    <submittedName>
        <fullName evidence="2">Uncharacterized protein</fullName>
    </submittedName>
</protein>
<dbReference type="AlphaFoldDB" id="A0A2A5QYK4"/>
<organism evidence="2 3">
    <name type="scientific">Natrinema ejinorense</name>
    <dbReference type="NCBI Taxonomy" id="373386"/>
    <lineage>
        <taxon>Archaea</taxon>
        <taxon>Methanobacteriati</taxon>
        <taxon>Methanobacteriota</taxon>
        <taxon>Stenosarchaea group</taxon>
        <taxon>Halobacteria</taxon>
        <taxon>Halobacteriales</taxon>
        <taxon>Natrialbaceae</taxon>
        <taxon>Natrinema</taxon>
    </lineage>
</organism>
<gene>
    <name evidence="2" type="ORF">CP557_16110</name>
</gene>
<evidence type="ECO:0000256" key="1">
    <source>
        <dbReference type="SAM" id="MobiDB-lite"/>
    </source>
</evidence>
<dbReference type="EMBL" id="NXNI01000001">
    <property type="protein sequence ID" value="PCR91911.1"/>
    <property type="molecule type" value="Genomic_DNA"/>
</dbReference>
<keyword evidence="3" id="KW-1185">Reference proteome</keyword>
<dbReference type="RefSeq" id="WP_097380843.1">
    <property type="nucleotide sequence ID" value="NZ_NXNI01000001.1"/>
</dbReference>
<evidence type="ECO:0000313" key="2">
    <source>
        <dbReference type="EMBL" id="PCR91911.1"/>
    </source>
</evidence>
<reference evidence="2 3" key="1">
    <citation type="submission" date="2017-09" db="EMBL/GenBank/DDBJ databases">
        <title>Genome sequences of Natrinema ejinorence JCM 13890T.</title>
        <authorList>
            <person name="Roh S.W."/>
            <person name="Kim Y.B."/>
            <person name="Kim J.Y."/>
        </authorList>
    </citation>
    <scope>NUCLEOTIDE SEQUENCE [LARGE SCALE GENOMIC DNA]</scope>
    <source>
        <strain evidence="2 3">JCM 13890</strain>
    </source>
</reference>
<feature type="compositionally biased region" description="Basic and acidic residues" evidence="1">
    <location>
        <begin position="80"/>
        <end position="95"/>
    </location>
</feature>
<evidence type="ECO:0000313" key="3">
    <source>
        <dbReference type="Proteomes" id="UP000219689"/>
    </source>
</evidence>
<feature type="region of interest" description="Disordered" evidence="1">
    <location>
        <begin position="61"/>
        <end position="101"/>
    </location>
</feature>
<name>A0A2A5QYK4_9EURY</name>
<accession>A0A2A5QYK4</accession>
<dbReference type="OrthoDB" id="201052at2157"/>